<proteinExistence type="predicted"/>
<gene>
    <name evidence="1" type="ORF">ERS132462_00643</name>
    <name evidence="2" type="ORF">HU146_00005</name>
</gene>
<dbReference type="RefSeq" id="WP_024409266.1">
    <property type="nucleotide sequence ID" value="NZ_BCBZ01000025.1"/>
</dbReference>
<dbReference type="EMBL" id="JABXEU010000001">
    <property type="protein sequence ID" value="NVH35664.1"/>
    <property type="molecule type" value="Genomic_DNA"/>
</dbReference>
<evidence type="ECO:0000313" key="3">
    <source>
        <dbReference type="Proteomes" id="UP000072003"/>
    </source>
</evidence>
<reference evidence="1 3" key="1">
    <citation type="submission" date="2016-02" db="EMBL/GenBank/DDBJ databases">
        <authorList>
            <consortium name="Pathogen Informatics"/>
        </authorList>
    </citation>
    <scope>NUCLEOTIDE SEQUENCE [LARGE SCALE GENOMIC DNA]</scope>
    <source>
        <strain evidence="1 3">LSS100</strain>
    </source>
</reference>
<dbReference type="Proteomes" id="UP000072003">
    <property type="component" value="Unassembled WGS sequence"/>
</dbReference>
<evidence type="ECO:0000313" key="2">
    <source>
        <dbReference type="EMBL" id="NVH35664.1"/>
    </source>
</evidence>
<dbReference type="EMBL" id="FIFN01000004">
    <property type="protein sequence ID" value="CYT98496.1"/>
    <property type="molecule type" value="Genomic_DNA"/>
</dbReference>
<organism evidence="2 4">
    <name type="scientific">Streptococcus suis</name>
    <dbReference type="NCBI Taxonomy" id="1307"/>
    <lineage>
        <taxon>Bacteria</taxon>
        <taxon>Bacillati</taxon>
        <taxon>Bacillota</taxon>
        <taxon>Bacilli</taxon>
        <taxon>Lactobacillales</taxon>
        <taxon>Streptococcaceae</taxon>
        <taxon>Streptococcus</taxon>
    </lineage>
</organism>
<dbReference type="Proteomes" id="UP000548355">
    <property type="component" value="Unassembled WGS sequence"/>
</dbReference>
<dbReference type="Pfam" id="PF07374">
    <property type="entry name" value="DUF1492"/>
    <property type="match status" value="1"/>
</dbReference>
<protein>
    <submittedName>
        <fullName evidence="2">DUF1492 domain-containing protein</fullName>
    </submittedName>
    <submittedName>
        <fullName evidence="1">Phage encoded ArpU family transcriptional regulator</fullName>
    </submittedName>
</protein>
<evidence type="ECO:0000313" key="1">
    <source>
        <dbReference type="EMBL" id="CYT98496.1"/>
    </source>
</evidence>
<accession>A0A0Z8ICL0</accession>
<reference evidence="2 4" key="2">
    <citation type="submission" date="2020-06" db="EMBL/GenBank/DDBJ databases">
        <title>Pan-genome analysis of Streptococcus suis serotype 2 revealed genomic diversity among strains of different virulence.</title>
        <authorList>
            <person name="Guo G."/>
            <person name="Zhang W."/>
        </authorList>
    </citation>
    <scope>NUCLEOTIDE SEQUENCE [LARGE SCALE GENOMIC DNA]</scope>
    <source>
        <strain evidence="2 4">ZJ92091101</strain>
    </source>
</reference>
<dbReference type="AlphaFoldDB" id="A0A0Z8ICL0"/>
<evidence type="ECO:0000313" key="4">
    <source>
        <dbReference type="Proteomes" id="UP000548355"/>
    </source>
</evidence>
<sequence length="131" mass="15214">MCKQLAKRKLKEFPRWCRVAVLHHDQIQIGDDWTVKLFEFDPEDYKGKVHGWQREAPNEVNEILKAINAIAKPRHQAILIMSYILPEKIRSAKQAQRLGIAASTYYLAKNEALKEFAGQYRDGSLLQYLDS</sequence>
<dbReference type="PATRIC" id="fig|1307.1317.peg.1108"/>
<dbReference type="InterPro" id="IPR010861">
    <property type="entry name" value="DUF1492"/>
</dbReference>
<name>A0A0Z8ICL0_STRSU</name>